<dbReference type="KEGG" id="amq:AMETH_3258"/>
<dbReference type="Pfam" id="PF14864">
    <property type="entry name" value="Alkyl_sulf_C"/>
    <property type="match status" value="1"/>
</dbReference>
<evidence type="ECO:0000256" key="1">
    <source>
        <dbReference type="SAM" id="MobiDB-lite"/>
    </source>
</evidence>
<evidence type="ECO:0000313" key="4">
    <source>
        <dbReference type="Proteomes" id="UP000062973"/>
    </source>
</evidence>
<keyword evidence="4" id="KW-1185">Reference proteome</keyword>
<reference evidence="3 4" key="1">
    <citation type="submission" date="2014-07" db="EMBL/GenBank/DDBJ databases">
        <title>Whole Genome Sequence of the Amycolatopsis methanolica 239.</title>
        <authorList>
            <person name="Tang B."/>
        </authorList>
    </citation>
    <scope>NUCLEOTIDE SEQUENCE [LARGE SCALE GENOMIC DNA]</scope>
    <source>
        <strain evidence="3 4">239</strain>
    </source>
</reference>
<dbReference type="InterPro" id="IPR052195">
    <property type="entry name" value="Bact_Alkyl/Aryl-Sulfatase"/>
</dbReference>
<dbReference type="STRING" id="1068978.AMETH_3258"/>
<feature type="region of interest" description="Disordered" evidence="1">
    <location>
        <begin position="433"/>
        <end position="454"/>
    </location>
</feature>
<proteinExistence type="predicted"/>
<feature type="compositionally biased region" description="Basic residues" evidence="1">
    <location>
        <begin position="439"/>
        <end position="454"/>
    </location>
</feature>
<dbReference type="eggNOG" id="COG2015">
    <property type="taxonomic scope" value="Bacteria"/>
</dbReference>
<dbReference type="PANTHER" id="PTHR43223">
    <property type="entry name" value="ALKYL/ARYL-SULFATASE"/>
    <property type="match status" value="1"/>
</dbReference>
<evidence type="ECO:0000313" key="3">
    <source>
        <dbReference type="EMBL" id="AIJ23350.1"/>
    </source>
</evidence>
<organism evidence="3 4">
    <name type="scientific">Amycolatopsis methanolica 239</name>
    <dbReference type="NCBI Taxonomy" id="1068978"/>
    <lineage>
        <taxon>Bacteria</taxon>
        <taxon>Bacillati</taxon>
        <taxon>Actinomycetota</taxon>
        <taxon>Actinomycetes</taxon>
        <taxon>Pseudonocardiales</taxon>
        <taxon>Pseudonocardiaceae</taxon>
        <taxon>Amycolatopsis</taxon>
        <taxon>Amycolatopsis methanolica group</taxon>
    </lineage>
</organism>
<dbReference type="InterPro" id="IPR036866">
    <property type="entry name" value="RibonucZ/Hydroxyglut_hydro"/>
</dbReference>
<evidence type="ECO:0000259" key="2">
    <source>
        <dbReference type="SMART" id="SM00849"/>
    </source>
</evidence>
<dbReference type="SMART" id="SM00849">
    <property type="entry name" value="Lactamase_B"/>
    <property type="match status" value="1"/>
</dbReference>
<dbReference type="InterPro" id="IPR001279">
    <property type="entry name" value="Metallo-B-lactamas"/>
</dbReference>
<dbReference type="PANTHER" id="PTHR43223:SF1">
    <property type="entry name" value="ALKYL_ARYL-SULFATASE BDS1"/>
    <property type="match status" value="1"/>
</dbReference>
<dbReference type="SUPFAM" id="SSF56281">
    <property type="entry name" value="Metallo-hydrolase/oxidoreductase"/>
    <property type="match status" value="1"/>
</dbReference>
<dbReference type="Proteomes" id="UP000062973">
    <property type="component" value="Chromosome"/>
</dbReference>
<name>A0A076MX88_AMYME</name>
<feature type="domain" description="Metallo-beta-lactamase" evidence="2">
    <location>
        <begin position="2"/>
        <end position="199"/>
    </location>
</feature>
<dbReference type="InterPro" id="IPR036527">
    <property type="entry name" value="SCP2_sterol-bd_dom_sf"/>
</dbReference>
<gene>
    <name evidence="3" type="ORF">AMETH_3258</name>
</gene>
<dbReference type="HOGENOM" id="CLU_014655_1_1_11"/>
<dbReference type="Pfam" id="PF00753">
    <property type="entry name" value="Lactamase_B"/>
    <property type="match status" value="1"/>
</dbReference>
<dbReference type="CDD" id="cd07710">
    <property type="entry name" value="arylsulfatase_Sdsa1-like_MBL-fold"/>
    <property type="match status" value="1"/>
</dbReference>
<dbReference type="Gene3D" id="3.30.1050.10">
    <property type="entry name" value="SCP2 sterol-binding domain"/>
    <property type="match status" value="1"/>
</dbReference>
<dbReference type="SUPFAM" id="SSF55718">
    <property type="entry name" value="SCP-like"/>
    <property type="match status" value="1"/>
</dbReference>
<dbReference type="InterPro" id="IPR044097">
    <property type="entry name" value="Bds1/SdsA1_MBL-fold"/>
</dbReference>
<dbReference type="GO" id="GO:0018909">
    <property type="term" value="P:dodecyl sulfate metabolic process"/>
    <property type="evidence" value="ECO:0007669"/>
    <property type="project" value="InterPro"/>
</dbReference>
<sequence length="454" mass="47925">MIVIDPLLSAAECAAAALTLYRRHRGDRPVTGMACTHSHPDHYGGVPVIATEGFLEHAVSEMVLAGPAMSRGAAYMYGAALPVSAVGQLGAGLGMTTSTGTVTLIRPTVDIRTTGQELTVDGVRVVFQITPGTEAPAEMNLHLPGRRALCMAENATHNLHNVQPLRAAQVRDAHAWGRYLTEAFEVFGSDTDVEFASHHWPTWAGRGSPVPGPPAGSLHLPARPDLAVAEQRLTGSEIAERLVLPKAQIQHAGRAAHRLHVTQARRFRRVCPQTCGIAVEPAEVAVVDGVDVVADRAVVAMRVPGPAAPLGYGAENGTWRNLFLTGAMELRGRPAGSPASTASPDTIAAMALPQLFDTLAVRVDGPAADGERIVLDWTFTDTGQTYRGVFRNGVLGLLADEGIGDPEVCGDATALPRLLAVLDAPDPGFAIDPLSVRGGARRTGRTSHPHPTRR</sequence>
<accession>A0A076MX88</accession>
<dbReference type="PATRIC" id="fig|1068978.7.peg.3480"/>
<dbReference type="Gene3D" id="3.60.15.30">
    <property type="entry name" value="Metallo-beta-lactamase domain"/>
    <property type="match status" value="1"/>
</dbReference>
<dbReference type="EMBL" id="CP009110">
    <property type="protein sequence ID" value="AIJ23350.1"/>
    <property type="molecule type" value="Genomic_DNA"/>
</dbReference>
<protein>
    <submittedName>
        <fullName evidence="3">Beta-lactamase-like</fullName>
    </submittedName>
</protein>
<dbReference type="InterPro" id="IPR029229">
    <property type="entry name" value="Alkyl_sulf_C"/>
</dbReference>
<dbReference type="AlphaFoldDB" id="A0A076MX88"/>
<dbReference type="GO" id="GO:0018741">
    <property type="term" value="F:linear primary-alkylsulfatase activity"/>
    <property type="evidence" value="ECO:0007669"/>
    <property type="project" value="InterPro"/>
</dbReference>